<feature type="transmembrane region" description="Helical" evidence="1">
    <location>
        <begin position="70"/>
        <end position="88"/>
    </location>
</feature>
<sequence length="111" mass="12174">MTFDVGFALVVIALATFLMRAIPVIWLQRRLRGQSDEHRVDSIPTWLSVLGPLMIAAMLGVSLVPEPLTLGLSLATLVGALVTLLVWFWRKSLGWPVFAGVVSYAVVMLLL</sequence>
<evidence type="ECO:0000313" key="2">
    <source>
        <dbReference type="EMBL" id="RUO74818.1"/>
    </source>
</evidence>
<dbReference type="EMBL" id="PIQE01000001">
    <property type="protein sequence ID" value="RUO74818.1"/>
    <property type="molecule type" value="Genomic_DNA"/>
</dbReference>
<gene>
    <name evidence="2" type="ORF">CWI80_05660</name>
</gene>
<dbReference type="Pfam" id="PF05437">
    <property type="entry name" value="AzlD"/>
    <property type="match status" value="1"/>
</dbReference>
<dbReference type="InterPro" id="IPR008407">
    <property type="entry name" value="Brnchd-chn_aa_trnsp_AzlD"/>
</dbReference>
<evidence type="ECO:0000256" key="1">
    <source>
        <dbReference type="SAM" id="Phobius"/>
    </source>
</evidence>
<feature type="transmembrane region" description="Helical" evidence="1">
    <location>
        <begin position="93"/>
        <end position="110"/>
    </location>
</feature>
<keyword evidence="1" id="KW-0472">Membrane</keyword>
<dbReference type="RefSeq" id="WP_026861362.1">
    <property type="nucleotide sequence ID" value="NZ_JAHVIQ010000001.1"/>
</dbReference>
<feature type="transmembrane region" description="Helical" evidence="1">
    <location>
        <begin position="6"/>
        <end position="26"/>
    </location>
</feature>
<protein>
    <submittedName>
        <fullName evidence="2">AzlD domain-containing protein</fullName>
    </submittedName>
</protein>
<keyword evidence="1" id="KW-1133">Transmembrane helix</keyword>
<dbReference type="AlphaFoldDB" id="A0A432ZA56"/>
<proteinExistence type="predicted"/>
<evidence type="ECO:0000313" key="3">
    <source>
        <dbReference type="Proteomes" id="UP000287022"/>
    </source>
</evidence>
<accession>A0A432ZA56</accession>
<dbReference type="Proteomes" id="UP000287022">
    <property type="component" value="Unassembled WGS sequence"/>
</dbReference>
<name>A0A432ZA56_9GAMM</name>
<keyword evidence="3" id="KW-1185">Reference proteome</keyword>
<dbReference type="STRING" id="1122124.GCA_000423165_00282"/>
<reference evidence="3" key="1">
    <citation type="journal article" date="2018" name="Front. Microbiol.">
        <title>Genome-Based Analysis Reveals the Taxonomy and Diversity of the Family Idiomarinaceae.</title>
        <authorList>
            <person name="Liu Y."/>
            <person name="Lai Q."/>
            <person name="Shao Z."/>
        </authorList>
    </citation>
    <scope>NUCLEOTIDE SEQUENCE [LARGE SCALE GENOMIC DNA]</scope>
    <source>
        <strain evidence="3">c121</strain>
    </source>
</reference>
<organism evidence="2 3">
    <name type="scientific">Pseudidiomarina sediminum</name>
    <dbReference type="NCBI Taxonomy" id="431675"/>
    <lineage>
        <taxon>Bacteria</taxon>
        <taxon>Pseudomonadati</taxon>
        <taxon>Pseudomonadota</taxon>
        <taxon>Gammaproteobacteria</taxon>
        <taxon>Alteromonadales</taxon>
        <taxon>Idiomarinaceae</taxon>
        <taxon>Pseudidiomarina</taxon>
    </lineage>
</organism>
<feature type="transmembrane region" description="Helical" evidence="1">
    <location>
        <begin position="46"/>
        <end position="64"/>
    </location>
</feature>
<comment type="caution">
    <text evidence="2">The sequence shown here is derived from an EMBL/GenBank/DDBJ whole genome shotgun (WGS) entry which is preliminary data.</text>
</comment>
<keyword evidence="1" id="KW-0812">Transmembrane</keyword>